<comment type="caution">
    <text evidence="4">The sequence shown here is derived from an EMBL/GenBank/DDBJ whole genome shotgun (WGS) entry which is preliminary data.</text>
</comment>
<dbReference type="EMBL" id="MRZV01000465">
    <property type="protein sequence ID" value="PIK49442.1"/>
    <property type="molecule type" value="Genomic_DNA"/>
</dbReference>
<protein>
    <submittedName>
        <fullName evidence="4">Uncharacterized protein</fullName>
    </submittedName>
</protein>
<dbReference type="InterPro" id="IPR035892">
    <property type="entry name" value="C2_domain_sf"/>
</dbReference>
<evidence type="ECO:0000256" key="1">
    <source>
        <dbReference type="ARBA" id="ARBA00022737"/>
    </source>
</evidence>
<dbReference type="PANTHER" id="PTHR24201:SF15">
    <property type="entry name" value="ANKYRIN REPEAT DOMAIN-CONTAINING PROTEIN 66"/>
    <property type="match status" value="1"/>
</dbReference>
<dbReference type="SMART" id="SM00248">
    <property type="entry name" value="ANK"/>
    <property type="match status" value="3"/>
</dbReference>
<dbReference type="Gene3D" id="2.60.40.150">
    <property type="entry name" value="C2 domain"/>
    <property type="match status" value="1"/>
</dbReference>
<dbReference type="InterPro" id="IPR036770">
    <property type="entry name" value="Ankyrin_rpt-contain_sf"/>
</dbReference>
<dbReference type="PANTHER" id="PTHR24201">
    <property type="entry name" value="ANK_REP_REGION DOMAIN-CONTAINING PROTEIN"/>
    <property type="match status" value="1"/>
</dbReference>
<dbReference type="Proteomes" id="UP000230750">
    <property type="component" value="Unassembled WGS sequence"/>
</dbReference>
<dbReference type="PROSITE" id="PS50297">
    <property type="entry name" value="ANK_REP_REGION"/>
    <property type="match status" value="2"/>
</dbReference>
<dbReference type="InterPro" id="IPR002110">
    <property type="entry name" value="Ankyrin_rpt"/>
</dbReference>
<keyword evidence="5" id="KW-1185">Reference proteome</keyword>
<dbReference type="InterPro" id="IPR050776">
    <property type="entry name" value="Ank_Repeat/CDKN_Inhibitor"/>
</dbReference>
<evidence type="ECO:0000313" key="5">
    <source>
        <dbReference type="Proteomes" id="UP000230750"/>
    </source>
</evidence>
<evidence type="ECO:0000256" key="2">
    <source>
        <dbReference type="ARBA" id="ARBA00023043"/>
    </source>
</evidence>
<reference evidence="4 5" key="1">
    <citation type="journal article" date="2017" name="PLoS Biol.">
        <title>The sea cucumber genome provides insights into morphological evolution and visceral regeneration.</title>
        <authorList>
            <person name="Zhang X."/>
            <person name="Sun L."/>
            <person name="Yuan J."/>
            <person name="Sun Y."/>
            <person name="Gao Y."/>
            <person name="Zhang L."/>
            <person name="Li S."/>
            <person name="Dai H."/>
            <person name="Hamel J.F."/>
            <person name="Liu C."/>
            <person name="Yu Y."/>
            <person name="Liu S."/>
            <person name="Lin W."/>
            <person name="Guo K."/>
            <person name="Jin S."/>
            <person name="Xu P."/>
            <person name="Storey K.B."/>
            <person name="Huan P."/>
            <person name="Zhang T."/>
            <person name="Zhou Y."/>
            <person name="Zhang J."/>
            <person name="Lin C."/>
            <person name="Li X."/>
            <person name="Xing L."/>
            <person name="Huo D."/>
            <person name="Sun M."/>
            <person name="Wang L."/>
            <person name="Mercier A."/>
            <person name="Li F."/>
            <person name="Yang H."/>
            <person name="Xiang J."/>
        </authorList>
    </citation>
    <scope>NUCLEOTIDE SEQUENCE [LARGE SCALE GENOMIC DNA]</scope>
    <source>
        <strain evidence="4">Shaxun</strain>
        <tissue evidence="4">Muscle</tissue>
    </source>
</reference>
<feature type="repeat" description="ANK" evidence="3">
    <location>
        <begin position="71"/>
        <end position="103"/>
    </location>
</feature>
<proteinExistence type="predicted"/>
<dbReference type="Pfam" id="PF12796">
    <property type="entry name" value="Ank_2"/>
    <property type="match status" value="1"/>
</dbReference>
<dbReference type="PROSITE" id="PS50088">
    <property type="entry name" value="ANK_REPEAT"/>
    <property type="match status" value="2"/>
</dbReference>
<dbReference type="OrthoDB" id="194358at2759"/>
<dbReference type="Gene3D" id="1.25.40.20">
    <property type="entry name" value="Ankyrin repeat-containing domain"/>
    <property type="match status" value="1"/>
</dbReference>
<name>A0A2G8KN58_STIJA</name>
<dbReference type="SUPFAM" id="SSF48403">
    <property type="entry name" value="Ankyrin repeat"/>
    <property type="match status" value="1"/>
</dbReference>
<accession>A0A2G8KN58</accession>
<sequence length="405" mass="45423">MVELEDTKLHEAVRLGDVDLVEEALEDGLDPDAIGLYQWCPLHEAASNGDIEVLETLLQHLADPNQPDNLHSSTPLHYAAKEGHVDCLKALIKAGGRFDAENADGDTPLDLAEGPCCDILDRERTKQFVELSLTDSREVIHCSNSKESIGDIDLTDSKESIGDIDYTDKLNRTLGVRSTPTAWENIEVIEQGKPKSGTGLLQCSFEYNSKTGAFKIRVWQVEEVLMPPGEFSSISRIYVKSHLLPDKKGESKRRTDEIKVEDSSKMQSSFITLKRQSALEGFRAIFLPSTFKFTKPLVYKDIDKDTLSLKTVHLDVCVRIKYSTKSLPVASFQIPLKEAVRKLRKEKFRLLPCINYSAPDNVHTTDPNDFIVVMEGLYTNRTLSNPTLRKKTAGECQSMKNKRGH</sequence>
<keyword evidence="2 3" id="KW-0040">ANK repeat</keyword>
<dbReference type="STRING" id="307972.A0A2G8KN58"/>
<feature type="repeat" description="ANK" evidence="3">
    <location>
        <begin position="37"/>
        <end position="69"/>
    </location>
</feature>
<keyword evidence="1" id="KW-0677">Repeat</keyword>
<dbReference type="SUPFAM" id="SSF49562">
    <property type="entry name" value="C2 domain (Calcium/lipid-binding domain, CaLB)"/>
    <property type="match status" value="1"/>
</dbReference>
<gene>
    <name evidence="4" type="ORF">BSL78_13672</name>
</gene>
<evidence type="ECO:0000313" key="4">
    <source>
        <dbReference type="EMBL" id="PIK49442.1"/>
    </source>
</evidence>
<evidence type="ECO:0000256" key="3">
    <source>
        <dbReference type="PROSITE-ProRule" id="PRU00023"/>
    </source>
</evidence>
<dbReference type="AlphaFoldDB" id="A0A2G8KN58"/>
<organism evidence="4 5">
    <name type="scientific">Stichopus japonicus</name>
    <name type="common">Sea cucumber</name>
    <dbReference type="NCBI Taxonomy" id="307972"/>
    <lineage>
        <taxon>Eukaryota</taxon>
        <taxon>Metazoa</taxon>
        <taxon>Echinodermata</taxon>
        <taxon>Eleutherozoa</taxon>
        <taxon>Echinozoa</taxon>
        <taxon>Holothuroidea</taxon>
        <taxon>Aspidochirotacea</taxon>
        <taxon>Aspidochirotida</taxon>
        <taxon>Stichopodidae</taxon>
        <taxon>Apostichopus</taxon>
    </lineage>
</organism>